<gene>
    <name evidence="1" type="ORF">J8J04_01855</name>
</gene>
<dbReference type="EMBL" id="JAGVRH010000005">
    <property type="protein sequence ID" value="MBS2126427.1"/>
    <property type="molecule type" value="Genomic_DNA"/>
</dbReference>
<dbReference type="Pfam" id="PF08282">
    <property type="entry name" value="Hydrolase_3"/>
    <property type="match status" value="1"/>
</dbReference>
<dbReference type="Gene3D" id="3.30.1240.10">
    <property type="match status" value="1"/>
</dbReference>
<proteinExistence type="predicted"/>
<dbReference type="InterPro" id="IPR023214">
    <property type="entry name" value="HAD_sf"/>
</dbReference>
<keyword evidence="2" id="KW-1185">Reference proteome</keyword>
<evidence type="ECO:0000313" key="1">
    <source>
        <dbReference type="EMBL" id="MBS2126427.1"/>
    </source>
</evidence>
<dbReference type="Proteomes" id="UP000811481">
    <property type="component" value="Unassembled WGS sequence"/>
</dbReference>
<protein>
    <submittedName>
        <fullName evidence="1">HAD family phosphatase</fullName>
    </submittedName>
</protein>
<reference evidence="1" key="1">
    <citation type="submission" date="2021-04" db="EMBL/GenBank/DDBJ databases">
        <title>Draft genome sequence of StrPh-CL8, a phytoplasma strain causing strawberry phyllody in Chile.</title>
        <authorList>
            <person name="Cui W."/>
            <person name="Zamorano A."/>
            <person name="Fiore N."/>
        </authorList>
    </citation>
    <scope>NUCLEOTIDE SEQUENCE [LARGE SCALE GENOMIC DNA]</scope>
    <source>
        <strain evidence="1">StrPh-Cl</strain>
    </source>
</reference>
<dbReference type="Gene3D" id="3.40.50.1000">
    <property type="entry name" value="HAD superfamily/HAD-like"/>
    <property type="match status" value="1"/>
</dbReference>
<organism evidence="1 2">
    <name type="scientific">'Fragaria x ananassa' phyllody phytoplasma</name>
    <dbReference type="NCBI Taxonomy" id="2358428"/>
    <lineage>
        <taxon>Bacteria</taxon>
        <taxon>Bacillati</taxon>
        <taxon>Mycoplasmatota</taxon>
        <taxon>Mollicutes</taxon>
        <taxon>Acholeplasmatales</taxon>
        <taxon>Acholeplasmataceae</taxon>
        <taxon>Candidatus Phytoplasma</taxon>
        <taxon>16SrXIII (Mexican periwinkle virescence group)</taxon>
    </lineage>
</organism>
<name>A0ABS5K3E6_9MOLU</name>
<dbReference type="PANTHER" id="PTHR10000">
    <property type="entry name" value="PHOSPHOSERINE PHOSPHATASE"/>
    <property type="match status" value="1"/>
</dbReference>
<evidence type="ECO:0000313" key="2">
    <source>
        <dbReference type="Proteomes" id="UP000811481"/>
    </source>
</evidence>
<dbReference type="RefSeq" id="WP_212331589.1">
    <property type="nucleotide sequence ID" value="NZ_JAGVRH010000005.1"/>
</dbReference>
<sequence length="265" mass="30650">MTKKKLFFFDIDHTLYYNEQKEIPSQTKKLLKQLSKNPNNVLGIATGRSYSGVSVLKGLMPLFQYFVVLNGAMTFRHDQIIQATPILQEDVLKLNKKAYEKQIAIVNVEFRKKDILEQKDPDSQPLINNDTLQIQEENKKIFHLSSFEKPIYKINLFHVNTAVIIDLLKNFPQLHAYFWKNGVVSLSAKQINKAYGIKPVKKNYPNYQLICVGDGCNDVEMFQSSNIAIVMNNTKYPDLKKIAHLVAPHIEENKLYDFFNTHNLI</sequence>
<comment type="caution">
    <text evidence="1">The sequence shown here is derived from an EMBL/GenBank/DDBJ whole genome shotgun (WGS) entry which is preliminary data.</text>
</comment>
<accession>A0ABS5K3E6</accession>
<dbReference type="NCBIfam" id="TIGR01484">
    <property type="entry name" value="HAD-SF-IIB"/>
    <property type="match status" value="1"/>
</dbReference>
<dbReference type="SUPFAM" id="SSF56784">
    <property type="entry name" value="HAD-like"/>
    <property type="match status" value="1"/>
</dbReference>
<dbReference type="PANTHER" id="PTHR10000:SF25">
    <property type="entry name" value="PHOSPHATASE YKRA-RELATED"/>
    <property type="match status" value="1"/>
</dbReference>
<dbReference type="InterPro" id="IPR036412">
    <property type="entry name" value="HAD-like_sf"/>
</dbReference>
<dbReference type="InterPro" id="IPR006379">
    <property type="entry name" value="HAD-SF_hydro_IIB"/>
</dbReference>